<dbReference type="CDD" id="cd04590">
    <property type="entry name" value="CBS_pair_CorC_HlyC_assoc"/>
    <property type="match status" value="1"/>
</dbReference>
<keyword evidence="4" id="KW-0677">Repeat</keyword>
<keyword evidence="2" id="KW-1003">Cell membrane</keyword>
<comment type="caution">
    <text evidence="9">The sequence shown here is derived from an EMBL/GenBank/DDBJ whole genome shotgun (WGS) entry which is preliminary data.</text>
</comment>
<dbReference type="InterPro" id="IPR044751">
    <property type="entry name" value="Ion_transp-like_CBS"/>
</dbReference>
<dbReference type="InterPro" id="IPR046342">
    <property type="entry name" value="CBS_dom_sf"/>
</dbReference>
<feature type="transmembrane region" description="Helical" evidence="7">
    <location>
        <begin position="57"/>
        <end position="77"/>
    </location>
</feature>
<evidence type="ECO:0000313" key="10">
    <source>
        <dbReference type="Proteomes" id="UP000744769"/>
    </source>
</evidence>
<feature type="domain" description="CBS" evidence="8">
    <location>
        <begin position="225"/>
        <end position="275"/>
    </location>
</feature>
<evidence type="ECO:0000256" key="2">
    <source>
        <dbReference type="ARBA" id="ARBA00022475"/>
    </source>
</evidence>
<dbReference type="InterPro" id="IPR051676">
    <property type="entry name" value="UPF0053_domain"/>
</dbReference>
<keyword evidence="5 7" id="KW-1133">Transmembrane helix</keyword>
<dbReference type="SMART" id="SM00116">
    <property type="entry name" value="CBS"/>
    <property type="match status" value="2"/>
</dbReference>
<dbReference type="EMBL" id="JAAOIV010000008">
    <property type="protein sequence ID" value="NHN56332.1"/>
    <property type="molecule type" value="Genomic_DNA"/>
</dbReference>
<dbReference type="PANTHER" id="PTHR43099:SF5">
    <property type="entry name" value="HLYC_CORC FAMILY TRANSPORTER"/>
    <property type="match status" value="1"/>
</dbReference>
<dbReference type="SUPFAM" id="SSF54631">
    <property type="entry name" value="CBS-domain pair"/>
    <property type="match status" value="1"/>
</dbReference>
<accession>A0A967B1J7</accession>
<dbReference type="Pfam" id="PF01595">
    <property type="entry name" value="CNNM"/>
    <property type="match status" value="1"/>
</dbReference>
<proteinExistence type="predicted"/>
<evidence type="ECO:0000256" key="4">
    <source>
        <dbReference type="ARBA" id="ARBA00022737"/>
    </source>
</evidence>
<dbReference type="Gene3D" id="3.10.580.10">
    <property type="entry name" value="CBS-domain"/>
    <property type="match status" value="1"/>
</dbReference>
<dbReference type="InterPro" id="IPR000644">
    <property type="entry name" value="CBS_dom"/>
</dbReference>
<keyword evidence="3 7" id="KW-0812">Transmembrane</keyword>
<dbReference type="Proteomes" id="UP000744769">
    <property type="component" value="Unassembled WGS sequence"/>
</dbReference>
<evidence type="ECO:0000313" key="9">
    <source>
        <dbReference type="EMBL" id="NHN56332.1"/>
    </source>
</evidence>
<keyword evidence="10" id="KW-1185">Reference proteome</keyword>
<sequence length="343" mass="37106">MDWLFLLLAVVLLGLNAFFVGAEFALISARRSSIEPLAQRGDRRAQITLGAMENVSLMMATAQFGITICSLGLGAVGEPALAHLISGPMSALGLPDGLVHPVAFVLALAIVVGLHVVAGEMIPKNIALAGPDRSALWLGPPLVLISRVLKPFVLAMNWLANRVLQLLGVEPRDEVVSTFTRDEVREMVEESSREGLLDEHERELLSRALHFEEGSVREVTIPVADVVLAARSAPRAKLEKLARESGFSRVAIYDPKVQDQFVGYVHVKDVLDNDPGKQSEPVPDGAVRRLPSLAPEATLREALETMRRSQAHMLQVRDGGRTVGIIALEDVIARIVGQIAAQV</sequence>
<evidence type="ECO:0000256" key="1">
    <source>
        <dbReference type="ARBA" id="ARBA00004651"/>
    </source>
</evidence>
<feature type="domain" description="CBS" evidence="8">
    <location>
        <begin position="289"/>
        <end position="336"/>
    </location>
</feature>
<dbReference type="Pfam" id="PF00571">
    <property type="entry name" value="CBS"/>
    <property type="match status" value="1"/>
</dbReference>
<feature type="transmembrane region" description="Helical" evidence="7">
    <location>
        <begin position="98"/>
        <end position="118"/>
    </location>
</feature>
<dbReference type="GO" id="GO:0005886">
    <property type="term" value="C:plasma membrane"/>
    <property type="evidence" value="ECO:0007669"/>
    <property type="project" value="UniProtKB-SubCell"/>
</dbReference>
<gene>
    <name evidence="9" type="ORF">G9U51_11145</name>
</gene>
<name>A0A967B1J7_9MICO</name>
<evidence type="ECO:0000256" key="6">
    <source>
        <dbReference type="ARBA" id="ARBA00023136"/>
    </source>
</evidence>
<comment type="subcellular location">
    <subcellularLocation>
        <location evidence="1">Cell membrane</location>
        <topology evidence="1">Multi-pass membrane protein</topology>
    </subcellularLocation>
</comment>
<reference evidence="9" key="1">
    <citation type="submission" date="2020-03" db="EMBL/GenBank/DDBJ databases">
        <title>Draft sequencing of Calidifontibacter sp. DB0510.</title>
        <authorList>
            <person name="Kim D.-U."/>
        </authorList>
    </citation>
    <scope>NUCLEOTIDE SEQUENCE</scope>
    <source>
        <strain evidence="9">DB0510</strain>
    </source>
</reference>
<organism evidence="9 10">
    <name type="scientific">Metallococcus carri</name>
    <dbReference type="NCBI Taxonomy" id="1656884"/>
    <lineage>
        <taxon>Bacteria</taxon>
        <taxon>Bacillati</taxon>
        <taxon>Actinomycetota</taxon>
        <taxon>Actinomycetes</taxon>
        <taxon>Micrococcales</taxon>
        <taxon>Dermacoccaceae</taxon>
        <taxon>Metallococcus</taxon>
    </lineage>
</organism>
<dbReference type="PANTHER" id="PTHR43099">
    <property type="entry name" value="UPF0053 PROTEIN YRKA"/>
    <property type="match status" value="1"/>
</dbReference>
<keyword evidence="6 7" id="KW-0472">Membrane</keyword>
<evidence type="ECO:0000256" key="7">
    <source>
        <dbReference type="SAM" id="Phobius"/>
    </source>
</evidence>
<dbReference type="AlphaFoldDB" id="A0A967B1J7"/>
<evidence type="ECO:0000256" key="5">
    <source>
        <dbReference type="ARBA" id="ARBA00022989"/>
    </source>
</evidence>
<dbReference type="RefSeq" id="WP_166197008.1">
    <property type="nucleotide sequence ID" value="NZ_JAAOIV010000008.1"/>
</dbReference>
<protein>
    <submittedName>
        <fullName evidence="9">HlyC/CorC family transporter</fullName>
    </submittedName>
</protein>
<evidence type="ECO:0000259" key="8">
    <source>
        <dbReference type="SMART" id="SM00116"/>
    </source>
</evidence>
<dbReference type="InterPro" id="IPR002550">
    <property type="entry name" value="CNNM"/>
</dbReference>
<evidence type="ECO:0000256" key="3">
    <source>
        <dbReference type="ARBA" id="ARBA00022692"/>
    </source>
</evidence>